<accession>A0A840S075</accession>
<evidence type="ECO:0000256" key="2">
    <source>
        <dbReference type="ARBA" id="ARBA00022692"/>
    </source>
</evidence>
<feature type="region of interest" description="Disordered" evidence="5">
    <location>
        <begin position="104"/>
        <end position="149"/>
    </location>
</feature>
<proteinExistence type="predicted"/>
<comment type="caution">
    <text evidence="8">The sequence shown here is derived from an EMBL/GenBank/DDBJ whole genome shotgun (WGS) entry which is preliminary data.</text>
</comment>
<feature type="compositionally biased region" description="Basic and acidic residues" evidence="5">
    <location>
        <begin position="69"/>
        <end position="78"/>
    </location>
</feature>
<dbReference type="SUPFAM" id="SSF74653">
    <property type="entry name" value="TolA/TonB C-terminal domain"/>
    <property type="match status" value="1"/>
</dbReference>
<evidence type="ECO:0000313" key="8">
    <source>
        <dbReference type="EMBL" id="MBB5203193.1"/>
    </source>
</evidence>
<dbReference type="OrthoDB" id="1628901at2"/>
<dbReference type="Proteomes" id="UP000554837">
    <property type="component" value="Unassembled WGS sequence"/>
</dbReference>
<dbReference type="PROSITE" id="PS52015">
    <property type="entry name" value="TONB_CTD"/>
    <property type="match status" value="1"/>
</dbReference>
<feature type="compositionally biased region" description="Low complexity" evidence="5">
    <location>
        <begin position="79"/>
        <end position="92"/>
    </location>
</feature>
<organism evidence="8 9">
    <name type="scientific">Inhella inkyongensis</name>
    <dbReference type="NCBI Taxonomy" id="392593"/>
    <lineage>
        <taxon>Bacteria</taxon>
        <taxon>Pseudomonadati</taxon>
        <taxon>Pseudomonadota</taxon>
        <taxon>Betaproteobacteria</taxon>
        <taxon>Burkholderiales</taxon>
        <taxon>Sphaerotilaceae</taxon>
        <taxon>Inhella</taxon>
    </lineage>
</organism>
<feature type="chain" id="PRO_5032829811" evidence="6">
    <location>
        <begin position="25"/>
        <end position="234"/>
    </location>
</feature>
<keyword evidence="2" id="KW-0812">Transmembrane</keyword>
<keyword evidence="6" id="KW-0732">Signal</keyword>
<keyword evidence="3" id="KW-1133">Transmembrane helix</keyword>
<dbReference type="AlphaFoldDB" id="A0A840S075"/>
<feature type="region of interest" description="Disordered" evidence="5">
    <location>
        <begin position="69"/>
        <end position="92"/>
    </location>
</feature>
<feature type="domain" description="TonB C-terminal" evidence="7">
    <location>
        <begin position="148"/>
        <end position="234"/>
    </location>
</feature>
<dbReference type="GO" id="GO:0055085">
    <property type="term" value="P:transmembrane transport"/>
    <property type="evidence" value="ECO:0007669"/>
    <property type="project" value="InterPro"/>
</dbReference>
<keyword evidence="4" id="KW-0472">Membrane</keyword>
<keyword evidence="9" id="KW-1185">Reference proteome</keyword>
<evidence type="ECO:0000259" key="7">
    <source>
        <dbReference type="PROSITE" id="PS52015"/>
    </source>
</evidence>
<dbReference type="Pfam" id="PF03544">
    <property type="entry name" value="TonB_C"/>
    <property type="match status" value="1"/>
</dbReference>
<dbReference type="EMBL" id="JACHHO010000001">
    <property type="protein sequence ID" value="MBB5203193.1"/>
    <property type="molecule type" value="Genomic_DNA"/>
</dbReference>
<dbReference type="RefSeq" id="WP_138857735.1">
    <property type="nucleotide sequence ID" value="NZ_CP040709.1"/>
</dbReference>
<evidence type="ECO:0000256" key="3">
    <source>
        <dbReference type="ARBA" id="ARBA00022989"/>
    </source>
</evidence>
<dbReference type="NCBIfam" id="TIGR01352">
    <property type="entry name" value="tonB_Cterm"/>
    <property type="match status" value="1"/>
</dbReference>
<evidence type="ECO:0000313" key="9">
    <source>
        <dbReference type="Proteomes" id="UP000554837"/>
    </source>
</evidence>
<comment type="subcellular location">
    <subcellularLocation>
        <location evidence="1">Membrane</location>
        <topology evidence="1">Single-pass membrane protein</topology>
    </subcellularLocation>
</comment>
<dbReference type="InterPro" id="IPR037682">
    <property type="entry name" value="TonB_C"/>
</dbReference>
<evidence type="ECO:0000256" key="5">
    <source>
        <dbReference type="SAM" id="MobiDB-lite"/>
    </source>
</evidence>
<gene>
    <name evidence="8" type="ORF">HNQ51_000486</name>
</gene>
<evidence type="ECO:0000256" key="1">
    <source>
        <dbReference type="ARBA" id="ARBA00004167"/>
    </source>
</evidence>
<dbReference type="InterPro" id="IPR006260">
    <property type="entry name" value="TonB/TolA_C"/>
</dbReference>
<feature type="signal peptide" evidence="6">
    <location>
        <begin position="1"/>
        <end position="24"/>
    </location>
</feature>
<reference evidence="8 9" key="1">
    <citation type="submission" date="2020-08" db="EMBL/GenBank/DDBJ databases">
        <title>Genomic Encyclopedia of Type Strains, Phase IV (KMG-IV): sequencing the most valuable type-strain genomes for metagenomic binning, comparative biology and taxonomic classification.</title>
        <authorList>
            <person name="Goeker M."/>
        </authorList>
    </citation>
    <scope>NUCLEOTIDE SEQUENCE [LARGE SCALE GENOMIC DNA]</scope>
    <source>
        <strain evidence="8 9">DSM 23958</strain>
    </source>
</reference>
<evidence type="ECO:0000256" key="6">
    <source>
        <dbReference type="SAM" id="SignalP"/>
    </source>
</evidence>
<sequence>MFRSNKTLLVSAAGLLMLSLGVQAQVSDAKKDAATLSDQARAQRDANKVLNFIRFHAVRPAAAPKLVARAEPEKDEVQAPRGPAAAASAPVTTVAQAEALLREAPPAGGSNKSSSPPDQTLPAPEVRPDLPPEAKPAPEGQPEPAVEPEPQPLQLIAHVDPQVPAQFQSQVRSGQVTVRFVVSPQGQVVKAEAKAGAQRRLAQAAVRAVEQWRFAPLSEAREAEVEIAFKFDSE</sequence>
<name>A0A840S075_9BURK</name>
<protein>
    <submittedName>
        <fullName evidence="8">TonB family protein</fullName>
    </submittedName>
</protein>
<dbReference type="Gene3D" id="3.30.2420.10">
    <property type="entry name" value="TonB"/>
    <property type="match status" value="1"/>
</dbReference>
<dbReference type="GO" id="GO:0016020">
    <property type="term" value="C:membrane"/>
    <property type="evidence" value="ECO:0007669"/>
    <property type="project" value="UniProtKB-SubCell"/>
</dbReference>
<evidence type="ECO:0000256" key="4">
    <source>
        <dbReference type="ARBA" id="ARBA00023136"/>
    </source>
</evidence>
<feature type="compositionally biased region" description="Pro residues" evidence="5">
    <location>
        <begin position="133"/>
        <end position="149"/>
    </location>
</feature>